<dbReference type="SMART" id="SM00869">
    <property type="entry name" value="Autotransporter"/>
    <property type="match status" value="1"/>
</dbReference>
<evidence type="ECO:0000259" key="2">
    <source>
        <dbReference type="PROSITE" id="PS51208"/>
    </source>
</evidence>
<dbReference type="InterPro" id="IPR051172">
    <property type="entry name" value="Chlamydia_OmcB"/>
</dbReference>
<dbReference type="Proteomes" id="UP000244880">
    <property type="component" value="Unassembled WGS sequence"/>
</dbReference>
<dbReference type="EMBL" id="OMOR01000003">
    <property type="protein sequence ID" value="SPH27528.1"/>
    <property type="molecule type" value="Genomic_DNA"/>
</dbReference>
<dbReference type="PANTHER" id="PTHR34819">
    <property type="entry name" value="LARGE CYSTEINE-RICH PERIPLASMIC PROTEIN OMCB"/>
    <property type="match status" value="1"/>
</dbReference>
<evidence type="ECO:0000313" key="4">
    <source>
        <dbReference type="Proteomes" id="UP000244880"/>
    </source>
</evidence>
<dbReference type="InterPro" id="IPR057693">
    <property type="entry name" value="DUF7933"/>
</dbReference>
<organism evidence="3 4">
    <name type="scientific">Ascidiaceihabitans donghaensis</name>
    <dbReference type="NCBI Taxonomy" id="1510460"/>
    <lineage>
        <taxon>Bacteria</taxon>
        <taxon>Pseudomonadati</taxon>
        <taxon>Pseudomonadota</taxon>
        <taxon>Alphaproteobacteria</taxon>
        <taxon>Rhodobacterales</taxon>
        <taxon>Paracoccaceae</taxon>
        <taxon>Ascidiaceihabitans</taxon>
    </lineage>
</organism>
<feature type="domain" description="Autotransporter" evidence="2">
    <location>
        <begin position="2891"/>
        <end position="3147"/>
    </location>
</feature>
<dbReference type="Gene3D" id="2.40.128.130">
    <property type="entry name" value="Autotransporter beta-domain"/>
    <property type="match status" value="1"/>
</dbReference>
<proteinExistence type="predicted"/>
<keyword evidence="1" id="KW-0812">Transmembrane</keyword>
<dbReference type="PROSITE" id="PS51208">
    <property type="entry name" value="AUTOTRANSPORTER"/>
    <property type="match status" value="1"/>
</dbReference>
<gene>
    <name evidence="3" type="ORF">ASD8599_03994</name>
</gene>
<evidence type="ECO:0000313" key="3">
    <source>
        <dbReference type="EMBL" id="SPH27528.1"/>
    </source>
</evidence>
<sequence length="3150" mass="308079">MLWCLVRNALTLCICRNWSVKNDFFTKICCFLMAAMQNQAEFRRHCGTCFTEFFISLFRQLQTEGVIMQHISLAKALGISAHIRAFFLMILMLAGGAGAAMAQVLPSVNLSPNTIAPNGTSQMTITLNNSGSSGARELAFNLSLPSNVTLSSPAQTDCTNATLSGAAGGSTISFSGGQLPGSTSCTVQTSVTSSVANSYTIPAFNLSSDIGITTSSSTGFTVADSTASFSKSFSPSTINAGETTRLTYLIDNTSQANGVGSISFSETLPSGMTISDTPVLESTCGNATFQATVTADPGGSSVSLFANGFLPSFPALDAGASCVLAFNVSAPNPGSYVATSGSLSAGGANLGPSTATLNVVRSDLQILKTYAGIAVPDSLSRVTYTISNNSRPDDVTAIAFTDDFSTLSPALAGASINGLVSHDCGGSPALGGLQQFQYSGGTLASGASCTVVIDLFVPASAAPDTYTNQTADVTGLLSGTPISGNGSTATLTVQGGAAPTVTTSFTDAVRGGTTDYVITITNPSSATSISDIAFRTELRSGIVLTSANSTPVAGACGAGSSFTFNNGFNPPPPSDATPANFSMSGGSLGPGASCTLTVTLPIPADANSGTYSYTSDTTTATSGGSTVAVPASTASLVVTGDANLSFSKSFESGTAPGGTANLVFDLAAGAENPVTATNITFSDDLSAMLAGATANIGSASNSCGGNLTGSAGDTLISLTGASLAPGANCQITVPVSVPAAAASGTYTNTTSALTASDGTTTVTFPAASADLTVSSISIDMAISSTPVLPGSLVPAIVTLTNDDPSNAATSALFTWNVSSALSGLAAENIAAASNTCGGSLSGTTFVIFSGGTINAGSSCQIDIMLRVPAGAAEGDYGTTTGNVQASVNGASVVGNTASSRLFVETTALNVTTSFAAASVAAGGTVEVSIAIENTNTTTAATGISISDNLSNFIPGALRDNTGTANLSGCGGGGIAASDTVNITPNSIAAGGTCTIRFDVIIPAGTPPAEYTNTTSTVSGTIGGVAISGPSASASILVFSADAPSFVKTIAPDPANAAETTVVTYTINNPVGGASLSSIGFSDDITTNLGGATVNALPGANACGAGSSVSGSGVIQLTSGALAAGENCSFDVTVNIPASAAGGSFTSTTSDLVANGLTATNGATASLTVNDLPPTFAKAFAPASITQGGASVLTYTIDNSVAASAATAMSFADVMPAGVTLTTLASNTCGGTPVPAGDNASLAFSGGSVGAGASCVISYNVTSTTIGANGSTTGALSTSLGTAAGASASLTVTAAPVPTLAKAFAPASIAQGDITRVTFTADNSASFLDAAAFAFTDNLPAGMAIAPTPGITNTCVGGTATAVAGSGSFAYSGGTIAAGTTCALGVNVRAITAGGLVNTTTAPTSSLGTSLAATDTLTVTTAPAPTIVTSFSPTTVDQGDSSVLTVTYTNPSLLEMTGGASTTSLPANLVISSTAAAPSTTCSGASLVAAGGGSSFALSGVTLAPSASCQVTGTVVAGAATTFNVTGGDLTSANLPTGTGTAASLTATAPTPPVFAGVASPNSFVQGAETTVVYTITNTDNALAAGNLAFSKTMPAGATIGTGSTAATTCTGGTLTAAAGSTSFSLSGATAPARGSCTVTIPLKSITAGAASIAAGDLTSDFGNSGAGAVGFTVTAAPLPTYTMVLNPTSIAQGAESRMTLTVTNVSLVDATGFASSLIFPAGVSFSSTPDATDNCANGSGTPVAGGASLAISALAAAEVCSVSFDIVGINVGDTLVSTGVLTSSLGTTAAASATLNVTAAGAPAVSASFNPATVIEGNGSTLTVTIDNSANLVEANTGAFSTTLPSNLIVATPANAGGSCTGAGVTGTVQATDGGTTIGLSGATVAAGGSCTYTYDLQAVVDGTDNLSVNFTSNLAASGAALATLVTQAAPLPTIAAAYAPATITQGNVSTLTYTLDNSTSLIASTGGAFTQTLPANVVIADTPNLATTCSAGGGAGTAGSGSFAGSGLGIAAGGSCTVSVDVTSATTGTATATSSVLSTDEGSSATGATASLTVTAAPVLSFTKLYTPDTITQGETTTASYSISNVAGIEATSVSFLDSLAAGISIAPTPNATSSCGGTVIATGASISLNNATIAAGANCIVDVTVVSTTVATTNQATGDLTSSLGNSGTAAASLTVNAAPAPTFTGVFAPTTITQGEVATLTYTIDHSTASFGVAGLRFETSLPAGMTVAQTPNTSTTCTGGGFVTGAGANAFTFLGGQIDAFGTCDVSIDVTAVTVGTQTLVTGDLTSDLGNSGTATAVLEVTGAPVPVFTKAFAAASISQGDVTTLTLTVDASTSFIDVAGVTFADPLPSGMTVAATPNASTTCAAGTVTATAGASSITFAGGTVSAATSCDIRVDVTASSTGTYNNVTGLLGSDLGSSAAATASIDVLAAAAPAFSKGYVPSTITESGTSRLAYAIDNTANIEATGLAFTDLLPAGVTVASPSNASTTCSAGSISASGGSISFSAGTVDAATTCAISVDVTSGTVGTVNGASGDLTSSLGNSGPAAAALTVEAATVPLFNQEYQPPQIVQGAVTNLVFTVDNSANAITVGSLGFTANLPAGLTVAGGGARSVIGMNASSSCGGTVTATPGASSASFAGGSIAPGTTCAVSVPLTSTSVGTPGTVSATLTSSVGSVAASAPTTPLVVVVNPDGNVTFVQNSDDDGTFTFASTAVSLNTSITTSGGTGSVGPLDVPVGTYTVTQTRPSGFSNTALSCSDSDSTVDVATGALTLVVGPNEAITCTYTSSNTTAQTVEIISDFLARRNNLILSNGPSSGRRMDRLNQGIGTSETLSFQRGDLKAINPVNFNLLSLGSGSYSLSTSLAQAERAAVMFQLASDGDDTYTTTLKNRRFDVWFEASYNEFDGSNGSGGHFGIAYVGADYLFSEDLLAGFLVQYDTMEDNGATSSISGTGWMVGPYLTTRLAPNLVLDGRLAYGRSTNDISPFNTYTDKFDTERFLIDVSLSGNYEWGDWTVAPNVGLSYIEDTSDAYIDSNNNLVPSVKESLGQLKFGPTFSTSYVARNNLQVQPSFTINGIYNFGQKTQATGGIADGAEETDGFRARIEAGVKLTNRYGTRVELGANYDGIGKSDFEAWGVKAQITIPIGRK</sequence>
<keyword evidence="1" id="KW-0472">Membrane</keyword>
<evidence type="ECO:0000256" key="1">
    <source>
        <dbReference type="SAM" id="Phobius"/>
    </source>
</evidence>
<accession>A0A2R8BPJ6</accession>
<dbReference type="InterPro" id="IPR005546">
    <property type="entry name" value="Autotransporte_beta"/>
</dbReference>
<dbReference type="PANTHER" id="PTHR34819:SF5">
    <property type="entry name" value="CONSERVED REPEAT DOMAIN PROTEIN"/>
    <property type="match status" value="1"/>
</dbReference>
<dbReference type="InterPro" id="IPR036709">
    <property type="entry name" value="Autotransporte_beta_dom_sf"/>
</dbReference>
<feature type="transmembrane region" description="Helical" evidence="1">
    <location>
        <begin position="85"/>
        <end position="105"/>
    </location>
</feature>
<protein>
    <recommendedName>
        <fullName evidence="2">Autotransporter domain-containing protein</fullName>
    </recommendedName>
</protein>
<keyword evidence="1" id="KW-1133">Transmembrane helix</keyword>
<keyword evidence="4" id="KW-1185">Reference proteome</keyword>
<name>A0A2R8BPJ6_9RHOB</name>
<dbReference type="SUPFAM" id="SSF103515">
    <property type="entry name" value="Autotransporter"/>
    <property type="match status" value="1"/>
</dbReference>
<dbReference type="Pfam" id="PF25564">
    <property type="entry name" value="DUF7933"/>
    <property type="match status" value="18"/>
</dbReference>
<reference evidence="3 4" key="1">
    <citation type="submission" date="2018-03" db="EMBL/GenBank/DDBJ databases">
        <authorList>
            <person name="Keele B.F."/>
        </authorList>
    </citation>
    <scope>NUCLEOTIDE SEQUENCE [LARGE SCALE GENOMIC DNA]</scope>
    <source>
        <strain evidence="3 4">CECT 8599</strain>
    </source>
</reference>